<gene>
    <name evidence="2" type="ORF">CDD82_7725</name>
</gene>
<feature type="region of interest" description="Disordered" evidence="1">
    <location>
        <begin position="199"/>
        <end position="218"/>
    </location>
</feature>
<dbReference type="AlphaFoldDB" id="A0A2C5YUS1"/>
<accession>A0A2C5YUS1</accession>
<feature type="compositionally biased region" description="Basic residues" evidence="1">
    <location>
        <begin position="91"/>
        <end position="102"/>
    </location>
</feature>
<dbReference type="OrthoDB" id="185373at2759"/>
<keyword evidence="3" id="KW-1185">Reference proteome</keyword>
<organism evidence="2 3">
    <name type="scientific">Ophiocordyceps australis</name>
    <dbReference type="NCBI Taxonomy" id="1399860"/>
    <lineage>
        <taxon>Eukaryota</taxon>
        <taxon>Fungi</taxon>
        <taxon>Dikarya</taxon>
        <taxon>Ascomycota</taxon>
        <taxon>Pezizomycotina</taxon>
        <taxon>Sordariomycetes</taxon>
        <taxon>Hypocreomycetidae</taxon>
        <taxon>Hypocreales</taxon>
        <taxon>Ophiocordycipitaceae</taxon>
        <taxon>Ophiocordyceps</taxon>
    </lineage>
</organism>
<evidence type="ECO:0000256" key="1">
    <source>
        <dbReference type="SAM" id="MobiDB-lite"/>
    </source>
</evidence>
<evidence type="ECO:0000313" key="2">
    <source>
        <dbReference type="EMBL" id="PHH81848.1"/>
    </source>
</evidence>
<name>A0A2C5YUS1_9HYPO</name>
<evidence type="ECO:0000313" key="3">
    <source>
        <dbReference type="Proteomes" id="UP000224854"/>
    </source>
</evidence>
<dbReference type="Proteomes" id="UP000224854">
    <property type="component" value="Unassembled WGS sequence"/>
</dbReference>
<reference evidence="2 3" key="1">
    <citation type="submission" date="2017-06" db="EMBL/GenBank/DDBJ databases">
        <title>Ant-infecting Ophiocordyceps genomes reveal a high diversity of potential behavioral manipulation genes and a possible major role for enterotoxins.</title>
        <authorList>
            <person name="De Bekker C."/>
            <person name="Evans H.C."/>
            <person name="Brachmann A."/>
            <person name="Hughes D.P."/>
        </authorList>
    </citation>
    <scope>NUCLEOTIDE SEQUENCE [LARGE SCALE GENOMIC DNA]</scope>
    <source>
        <strain evidence="2 3">1348a</strain>
    </source>
</reference>
<sequence length="954" mass="108643">MTWTDTALSRIALNTLRGAVLTTSCSVILLAEERRRRIKLAHATLENARKLRLIRNNRDAAALVQSSSWDSSLSPARVNVARDGSADNRPRTRGRRRRRRRGPSTTDSRASDMEMNHGGTASDHAPGGKPESSSASRAMKLDETARSRLPHVSRASVRELSTQSPLLRYGSLQATTMHRKNCHVRSFASTRPYGTAAPAAPLVSPQQAPSPTNPILEESDQMETKLSERREWLPSHVCEDATAALSRILHEIELLQEKENQATVLDRIKILGNIDSGIHVVEKLASHSHKLPKRFTDFQDQSQQLLRIALKYNCKETQVIVTALYSICCDHTGEAMRCLETIRRSESTRSVAAMEQVLSWLCVYDGLATCESGLRVYFILRRHYHKHHDYWMMAQLYYAMKKAGLFWKQMVHYSVEYKIRRYMLIMAIEHKDYDRAMRERDAIWQLDNNTADKDKGLLTCMAVFEAKMRNWASVSKWIERLRSVIKVGPVELNVLLGQINNILTRKEVPQQVDRQLRIFWSEFGFTPTPKCAYDLLVSYSKHRQLEEMVSWLEFCGECGINLEQFGLRQKYAWIFRKYWSFGDRSIAALYKRVEDVLTLSKGSKEAKEKEDVGGRNHSCGPDFKLYEQDEDVLPLGKGRRGGKDKEDVGGKSFKCRRHFKLYGAKEKALTLSKGSQKWQDKEAVGGENYDWGSKWQLSDFKYGIYQRNATWTGYSVRKLVVDLLTPPSARGISDAWQAILEAKAQGQDVAEAFTPLLLACLDRGDRIDGVVEELPAAGIRVHDSVYNRMARGFCFAGDQEASIRVCYLASVRNGKGNLVYNSFNFANLVLGYVFSGQNWELTRVLETFLAKKLWWCGAPECEENIKMAIRVLGKRIVRHQSATREEDYCIELLNEALRHVKEYRANSKHRMAISNAYIEALQSCLARKYGPGAVEPEVTDKWDSCNLSLCSKGE</sequence>
<comment type="caution">
    <text evidence="2">The sequence shown here is derived from an EMBL/GenBank/DDBJ whole genome shotgun (WGS) entry which is preliminary data.</text>
</comment>
<proteinExistence type="predicted"/>
<dbReference type="EMBL" id="NJEU01000093">
    <property type="protein sequence ID" value="PHH81848.1"/>
    <property type="molecule type" value="Genomic_DNA"/>
</dbReference>
<feature type="region of interest" description="Disordered" evidence="1">
    <location>
        <begin position="73"/>
        <end position="139"/>
    </location>
</feature>
<protein>
    <submittedName>
        <fullName evidence="2">Uncharacterized protein</fullName>
    </submittedName>
</protein>